<comment type="caution">
    <text evidence="1">The sequence shown here is derived from an EMBL/GenBank/DDBJ whole genome shotgun (WGS) entry which is preliminary data.</text>
</comment>
<organism evidence="1 2">
    <name type="scientific">Protea cynaroides</name>
    <dbReference type="NCBI Taxonomy" id="273540"/>
    <lineage>
        <taxon>Eukaryota</taxon>
        <taxon>Viridiplantae</taxon>
        <taxon>Streptophyta</taxon>
        <taxon>Embryophyta</taxon>
        <taxon>Tracheophyta</taxon>
        <taxon>Spermatophyta</taxon>
        <taxon>Magnoliopsida</taxon>
        <taxon>Proteales</taxon>
        <taxon>Proteaceae</taxon>
        <taxon>Protea</taxon>
    </lineage>
</organism>
<protein>
    <submittedName>
        <fullName evidence="1">Uncharacterized protein</fullName>
    </submittedName>
</protein>
<reference evidence="1" key="1">
    <citation type="journal article" date="2023" name="Plant J.">
        <title>The genome of the king protea, Protea cynaroides.</title>
        <authorList>
            <person name="Chang J."/>
            <person name="Duong T.A."/>
            <person name="Schoeman C."/>
            <person name="Ma X."/>
            <person name="Roodt D."/>
            <person name="Barker N."/>
            <person name="Li Z."/>
            <person name="Van de Peer Y."/>
            <person name="Mizrachi E."/>
        </authorList>
    </citation>
    <scope>NUCLEOTIDE SEQUENCE</scope>
    <source>
        <tissue evidence="1">Young leaves</tissue>
    </source>
</reference>
<dbReference type="EMBL" id="JAMYWD010000011">
    <property type="protein sequence ID" value="KAJ4955293.1"/>
    <property type="molecule type" value="Genomic_DNA"/>
</dbReference>
<accession>A0A9Q0JYW6</accession>
<dbReference type="Proteomes" id="UP001141806">
    <property type="component" value="Unassembled WGS sequence"/>
</dbReference>
<dbReference type="AlphaFoldDB" id="A0A9Q0JYW6"/>
<gene>
    <name evidence="1" type="ORF">NE237_012076</name>
</gene>
<sequence>MFHHCNYSSHYVTTSFPFPNGRRNDVQSVSGSCLRCRLHITFLNDINGMFCKWKVWTVLGWATMRLKTRLRRLSTVAAARLAPSRCSIFLAAPAVDRKRW</sequence>
<evidence type="ECO:0000313" key="1">
    <source>
        <dbReference type="EMBL" id="KAJ4955293.1"/>
    </source>
</evidence>
<keyword evidence="2" id="KW-1185">Reference proteome</keyword>
<name>A0A9Q0JYW6_9MAGN</name>
<proteinExistence type="predicted"/>
<evidence type="ECO:0000313" key="2">
    <source>
        <dbReference type="Proteomes" id="UP001141806"/>
    </source>
</evidence>